<evidence type="ECO:0000259" key="2">
    <source>
        <dbReference type="Pfam" id="PF00534"/>
    </source>
</evidence>
<keyword evidence="3" id="KW-0808">Transferase</keyword>
<dbReference type="CDD" id="cd03801">
    <property type="entry name" value="GT4_PimA-like"/>
    <property type="match status" value="1"/>
</dbReference>
<dbReference type="RefSeq" id="WP_171080697.1">
    <property type="nucleotide sequence ID" value="NZ_JABAIV010000001.1"/>
</dbReference>
<dbReference type="InterPro" id="IPR001296">
    <property type="entry name" value="Glyco_trans_1"/>
</dbReference>
<protein>
    <submittedName>
        <fullName evidence="3">Glycosyltransferase family 4 protein</fullName>
    </submittedName>
</protein>
<organism evidence="3 4">
    <name type="scientific">Telluria aromaticivorans</name>
    <dbReference type="NCBI Taxonomy" id="2725995"/>
    <lineage>
        <taxon>Bacteria</taxon>
        <taxon>Pseudomonadati</taxon>
        <taxon>Pseudomonadota</taxon>
        <taxon>Betaproteobacteria</taxon>
        <taxon>Burkholderiales</taxon>
        <taxon>Oxalobacteraceae</taxon>
        <taxon>Telluria group</taxon>
        <taxon>Telluria</taxon>
    </lineage>
</organism>
<dbReference type="PANTHER" id="PTHR45947">
    <property type="entry name" value="SULFOQUINOVOSYL TRANSFERASE SQD2"/>
    <property type="match status" value="1"/>
</dbReference>
<feature type="domain" description="Glycosyl transferase family 1" evidence="2">
    <location>
        <begin position="175"/>
        <end position="330"/>
    </location>
</feature>
<dbReference type="Gene3D" id="3.40.50.2000">
    <property type="entry name" value="Glycogen Phosphorylase B"/>
    <property type="match status" value="2"/>
</dbReference>
<gene>
    <name evidence="3" type="ORF">HGB41_02350</name>
</gene>
<dbReference type="PANTHER" id="PTHR45947:SF11">
    <property type="entry name" value="SLR1508 PROTEIN"/>
    <property type="match status" value="1"/>
</dbReference>
<reference evidence="3 4" key="1">
    <citation type="submission" date="2020-04" db="EMBL/GenBank/DDBJ databases">
        <title>Massilia sp. nov., a cold adapted bacteria isolated from Arctic soil.</title>
        <authorList>
            <person name="Son J."/>
            <person name="Ka J.-O."/>
        </authorList>
    </citation>
    <scope>NUCLEOTIDE SEQUENCE [LARGE SCALE GENOMIC DNA]</scope>
    <source>
        <strain evidence="3 4">ML15P13</strain>
    </source>
</reference>
<dbReference type="AlphaFoldDB" id="A0A7Y2NYC3"/>
<evidence type="ECO:0000313" key="4">
    <source>
        <dbReference type="Proteomes" id="UP000533905"/>
    </source>
</evidence>
<dbReference type="SUPFAM" id="SSF53756">
    <property type="entry name" value="UDP-Glycosyltransferase/glycogen phosphorylase"/>
    <property type="match status" value="1"/>
</dbReference>
<proteinExistence type="predicted"/>
<dbReference type="GO" id="GO:0016757">
    <property type="term" value="F:glycosyltransferase activity"/>
    <property type="evidence" value="ECO:0007669"/>
    <property type="project" value="TreeGrafter"/>
</dbReference>
<dbReference type="Pfam" id="PF00534">
    <property type="entry name" value="Glycos_transf_1"/>
    <property type="match status" value="1"/>
</dbReference>
<accession>A0A7Y2NYC3</accession>
<feature type="region of interest" description="Disordered" evidence="1">
    <location>
        <begin position="356"/>
        <end position="391"/>
    </location>
</feature>
<name>A0A7Y2NYC3_9BURK</name>
<evidence type="ECO:0000313" key="3">
    <source>
        <dbReference type="EMBL" id="NNG21849.1"/>
    </source>
</evidence>
<dbReference type="Proteomes" id="UP000533905">
    <property type="component" value="Unassembled WGS sequence"/>
</dbReference>
<dbReference type="InterPro" id="IPR050194">
    <property type="entry name" value="Glycosyltransferase_grp1"/>
</dbReference>
<dbReference type="EMBL" id="JABAIV010000001">
    <property type="protein sequence ID" value="NNG21849.1"/>
    <property type="molecule type" value="Genomic_DNA"/>
</dbReference>
<evidence type="ECO:0000256" key="1">
    <source>
        <dbReference type="SAM" id="MobiDB-lite"/>
    </source>
</evidence>
<comment type="caution">
    <text evidence="3">The sequence shown here is derived from an EMBL/GenBank/DDBJ whole genome shotgun (WGS) entry which is preliminary data.</text>
</comment>
<keyword evidence="4" id="KW-1185">Reference proteome</keyword>
<sequence>MEMRKSIIMLGTRPDAFGGIASVVQHYESDGFLQRKQISYLPTHCTGKRSEKIQLFAKAMSRVIYMSISNKVELAHVHVAINASFWRKYSFLLVLFLFRVPSVLHIHAGRFPEFYDIQCGPVARLLIRFAFTHVDRIIVVSNELNRWVRDITGRQGVTTICNPAIVQPANESVFRTSPTLIFLGHIEAAKGAFELIDAMAAIVAACPDARLQLCGDGQVEDARAHVRALALENNVEVLGWVGPKRREQLLQQASIFVLPSHFEGLPMSLLEAMGSGLPVVATAVGGVPEAVTHEVEGLLVAPGDVAALTAAVLRLLACPEDRLKMGLAGRAKVEARFSRRNAVTAVENLYEQLISTRSTTPYKHPPGQEPEKGAVGPQQVITRGGEHEDLV</sequence>